<sequence length="302" mass="35565">MRQIKKDRGYAMIYLDSLQELEKEDINADIVILKDKDEHGIYQPEKIFWKKVITSLEFGETLKSKKRKQLNKTKQQVLALGIRLKWEEDLTQNSYLKFLEKYQKVISGMKHGNLFLNENWYTEKIIDQKKKYSGIFFYQEEKFLGGAIVAFADKGFYVGYVAHDKFSYKELNLGLSPLIIDEVYRQAVERKLSFISYGRDRNLYGVMNSFELLRFKKTYGFSVFLPEEGLIKQTVFFPKKLSEINFIGCFLLLDNDKIGLHIFTDEEVEASSYCPENILSTEKSSLVELFLKHKNYLENFIK</sequence>
<evidence type="ECO:0000313" key="2">
    <source>
        <dbReference type="Proteomes" id="UP000176420"/>
    </source>
</evidence>
<protein>
    <submittedName>
        <fullName evidence="1">Uncharacterized protein</fullName>
    </submittedName>
</protein>
<dbReference type="SUPFAM" id="SSF55729">
    <property type="entry name" value="Acyl-CoA N-acyltransferases (Nat)"/>
    <property type="match status" value="1"/>
</dbReference>
<dbReference type="Proteomes" id="UP000176420">
    <property type="component" value="Unassembled WGS sequence"/>
</dbReference>
<comment type="caution">
    <text evidence="1">The sequence shown here is derived from an EMBL/GenBank/DDBJ whole genome shotgun (WGS) entry which is preliminary data.</text>
</comment>
<dbReference type="AlphaFoldDB" id="A0A1G2BBD6"/>
<reference evidence="1 2" key="1">
    <citation type="journal article" date="2016" name="Nat. Commun.">
        <title>Thousands of microbial genomes shed light on interconnected biogeochemical processes in an aquifer system.</title>
        <authorList>
            <person name="Anantharaman K."/>
            <person name="Brown C.T."/>
            <person name="Hug L.A."/>
            <person name="Sharon I."/>
            <person name="Castelle C.J."/>
            <person name="Probst A.J."/>
            <person name="Thomas B.C."/>
            <person name="Singh A."/>
            <person name="Wilkins M.J."/>
            <person name="Karaoz U."/>
            <person name="Brodie E.L."/>
            <person name="Williams K.H."/>
            <person name="Hubbard S.S."/>
            <person name="Banfield J.F."/>
        </authorList>
    </citation>
    <scope>NUCLEOTIDE SEQUENCE [LARGE SCALE GENOMIC DNA]</scope>
</reference>
<dbReference type="EMBL" id="MHKI01000018">
    <property type="protein sequence ID" value="OGY86538.1"/>
    <property type="molecule type" value="Genomic_DNA"/>
</dbReference>
<name>A0A1G2BBD6_9BACT</name>
<accession>A0A1G2BBD6</accession>
<proteinExistence type="predicted"/>
<gene>
    <name evidence="1" type="ORF">A2319_02110</name>
</gene>
<organism evidence="1 2">
    <name type="scientific">Candidatus Kerfeldbacteria bacterium RIFOXYB2_FULL_38_14</name>
    <dbReference type="NCBI Taxonomy" id="1798547"/>
    <lineage>
        <taxon>Bacteria</taxon>
        <taxon>Candidatus Kerfeldiibacteriota</taxon>
    </lineage>
</organism>
<dbReference type="InterPro" id="IPR016181">
    <property type="entry name" value="Acyl_CoA_acyltransferase"/>
</dbReference>
<evidence type="ECO:0000313" key="1">
    <source>
        <dbReference type="EMBL" id="OGY86538.1"/>
    </source>
</evidence>